<name>A0A846ZJF7_9GAMM</name>
<dbReference type="AlphaFoldDB" id="A0A846ZJF7"/>
<comment type="caution">
    <text evidence="3">The sequence shown here is derived from an EMBL/GenBank/DDBJ whole genome shotgun (WGS) entry which is preliminary data.</text>
</comment>
<dbReference type="RefSeq" id="WP_168608265.1">
    <property type="nucleotide sequence ID" value="NZ_JAAZQD010000001.1"/>
</dbReference>
<gene>
    <name evidence="3" type="ORF">HF690_01985</name>
</gene>
<sequence>MSHLVHGLANDDVAPDWPALTHDEIVRVLSAYGFEGVGDATWRSPRPLSAAALVPTADGTVFVKRHHRSVRTPTTLGEEHHFIAHLRAREVPIPRIFEDSAGRSVHVHGDWVYEVHARAEGKDRYREAISWSPLHRLDHARAAGAMLAQVHRAAMDYHAQQRSTHILVARDDLLRTDDPVAALARQFDDRPGLAGYLRPRPWRDDFARWIMPRHARLQPLLRDVPRLWTHNDWHASNLCWREDDSVASVLDFGLCSPTSALFDLATAIERNAIAWLELEHGHDAVFIDTARALIEGYAQVARLDHRDLHILAEMLPLVHLDFALSEVEYFHTITGSTSDADVAYETFLLGHARWFDSPPAQALLDAIRHAG</sequence>
<proteinExistence type="inferred from homology"/>
<comment type="similarity">
    <text evidence="1">Belongs to the pseudomonas-type ThrB family.</text>
</comment>
<dbReference type="InterPro" id="IPR011009">
    <property type="entry name" value="Kinase-like_dom_sf"/>
</dbReference>
<dbReference type="Proteomes" id="UP000541636">
    <property type="component" value="Unassembled WGS sequence"/>
</dbReference>
<evidence type="ECO:0000313" key="4">
    <source>
        <dbReference type="Proteomes" id="UP000541636"/>
    </source>
</evidence>
<organism evidence="3 4">
    <name type="scientific">Oleiagrimonas citrea</name>
    <dbReference type="NCBI Taxonomy" id="1665687"/>
    <lineage>
        <taxon>Bacteria</taxon>
        <taxon>Pseudomonadati</taxon>
        <taxon>Pseudomonadota</taxon>
        <taxon>Gammaproteobacteria</taxon>
        <taxon>Lysobacterales</taxon>
        <taxon>Rhodanobacteraceae</taxon>
        <taxon>Oleiagrimonas</taxon>
    </lineage>
</organism>
<dbReference type="PANTHER" id="PTHR21064">
    <property type="entry name" value="AMINOGLYCOSIDE PHOSPHOTRANSFERASE DOMAIN-CONTAINING PROTEIN-RELATED"/>
    <property type="match status" value="1"/>
</dbReference>
<keyword evidence="3" id="KW-0808">Transferase</keyword>
<evidence type="ECO:0000313" key="3">
    <source>
        <dbReference type="EMBL" id="NKZ37723.1"/>
    </source>
</evidence>
<keyword evidence="4" id="KW-1185">Reference proteome</keyword>
<accession>A0A846ZJF7</accession>
<evidence type="ECO:0000259" key="2">
    <source>
        <dbReference type="Pfam" id="PF01636"/>
    </source>
</evidence>
<dbReference type="EMBL" id="JAAZQD010000001">
    <property type="protein sequence ID" value="NKZ37723.1"/>
    <property type="molecule type" value="Genomic_DNA"/>
</dbReference>
<protein>
    <submittedName>
        <fullName evidence="3">Phosphotransferase</fullName>
    </submittedName>
</protein>
<reference evidence="3 4" key="1">
    <citation type="journal article" date="2017" name="Int. J. Syst. Evol. Microbiol.">
        <title>Oleiagrimonas citrea sp. nov., a marine bacterium isolated from tidal flat sediment and emended description of the genus Oleiagrimonas Fang et al. 2015 and Oleiagrimonas soli.</title>
        <authorList>
            <person name="Yang S.H."/>
            <person name="Seo H.S."/>
            <person name="Seong C.N."/>
            <person name="Kwon K.K."/>
        </authorList>
    </citation>
    <scope>NUCLEOTIDE SEQUENCE [LARGE SCALE GENOMIC DNA]</scope>
    <source>
        <strain evidence="3 4">MEBiC09124</strain>
    </source>
</reference>
<dbReference type="PANTHER" id="PTHR21064:SF6">
    <property type="entry name" value="AMINOGLYCOSIDE PHOSPHOTRANSFERASE DOMAIN-CONTAINING PROTEIN"/>
    <property type="match status" value="1"/>
</dbReference>
<dbReference type="SUPFAM" id="SSF56112">
    <property type="entry name" value="Protein kinase-like (PK-like)"/>
    <property type="match status" value="1"/>
</dbReference>
<dbReference type="GO" id="GO:0009088">
    <property type="term" value="P:threonine biosynthetic process"/>
    <property type="evidence" value="ECO:0007669"/>
    <property type="project" value="TreeGrafter"/>
</dbReference>
<dbReference type="Pfam" id="PF01636">
    <property type="entry name" value="APH"/>
    <property type="match status" value="1"/>
</dbReference>
<dbReference type="InterPro" id="IPR002575">
    <property type="entry name" value="Aminoglycoside_PTrfase"/>
</dbReference>
<dbReference type="InterPro" id="IPR050249">
    <property type="entry name" value="Pseudomonas-type_ThrB"/>
</dbReference>
<dbReference type="Gene3D" id="3.90.1200.10">
    <property type="match status" value="1"/>
</dbReference>
<evidence type="ECO:0000256" key="1">
    <source>
        <dbReference type="ARBA" id="ARBA00038240"/>
    </source>
</evidence>
<dbReference type="GO" id="GO:0004413">
    <property type="term" value="F:homoserine kinase activity"/>
    <property type="evidence" value="ECO:0007669"/>
    <property type="project" value="TreeGrafter"/>
</dbReference>
<feature type="domain" description="Aminoglycoside phosphotransferase" evidence="2">
    <location>
        <begin position="55"/>
        <end position="272"/>
    </location>
</feature>